<accession>A0ABU9AZS6</accession>
<dbReference type="Proteomes" id="UP001371305">
    <property type="component" value="Unassembled WGS sequence"/>
</dbReference>
<evidence type="ECO:0000313" key="1">
    <source>
        <dbReference type="EMBL" id="MEK7952252.1"/>
    </source>
</evidence>
<proteinExistence type="predicted"/>
<evidence type="ECO:0000313" key="2">
    <source>
        <dbReference type="Proteomes" id="UP001371305"/>
    </source>
</evidence>
<organism evidence="1 2">
    <name type="scientific">Luteolibacter soli</name>
    <dbReference type="NCBI Taxonomy" id="3135280"/>
    <lineage>
        <taxon>Bacteria</taxon>
        <taxon>Pseudomonadati</taxon>
        <taxon>Verrucomicrobiota</taxon>
        <taxon>Verrucomicrobiia</taxon>
        <taxon>Verrucomicrobiales</taxon>
        <taxon>Verrucomicrobiaceae</taxon>
        <taxon>Luteolibacter</taxon>
    </lineage>
</organism>
<gene>
    <name evidence="1" type="ORF">WKV53_17210</name>
</gene>
<dbReference type="EMBL" id="JBBUKT010000007">
    <property type="protein sequence ID" value="MEK7952252.1"/>
    <property type="molecule type" value="Genomic_DNA"/>
</dbReference>
<sequence>MQKSHRPHYTVSLPRPERAQLVAEIKRKLPQSSNAEIAGALRLASVLIAPMVNRPRLVAVAEGLLHAH</sequence>
<protein>
    <submittedName>
        <fullName evidence="1">Uncharacterized protein</fullName>
    </submittedName>
</protein>
<comment type="caution">
    <text evidence="1">The sequence shown here is derived from an EMBL/GenBank/DDBJ whole genome shotgun (WGS) entry which is preliminary data.</text>
</comment>
<keyword evidence="2" id="KW-1185">Reference proteome</keyword>
<dbReference type="RefSeq" id="WP_341406010.1">
    <property type="nucleotide sequence ID" value="NZ_JBBUKT010000007.1"/>
</dbReference>
<name>A0ABU9AZS6_9BACT</name>
<reference evidence="1 2" key="1">
    <citation type="submission" date="2024-04" db="EMBL/GenBank/DDBJ databases">
        <title>Luteolibacter sp. isolated from soil.</title>
        <authorList>
            <person name="An J."/>
        </authorList>
    </citation>
    <scope>NUCLEOTIDE SEQUENCE [LARGE SCALE GENOMIC DNA]</scope>
    <source>
        <strain evidence="1 2">Y139</strain>
    </source>
</reference>